<protein>
    <recommendedName>
        <fullName evidence="3">Inactive purple acid phosphatase 29</fullName>
    </recommendedName>
</protein>
<evidence type="ECO:0000313" key="1">
    <source>
        <dbReference type="EMBL" id="KAF9600896.1"/>
    </source>
</evidence>
<evidence type="ECO:0008006" key="3">
    <source>
        <dbReference type="Google" id="ProtNLM"/>
    </source>
</evidence>
<dbReference type="Proteomes" id="UP000631114">
    <property type="component" value="Unassembled WGS sequence"/>
</dbReference>
<name>A0A835LVE2_9MAGN</name>
<gene>
    <name evidence="1" type="ORF">IFM89_013803</name>
</gene>
<dbReference type="PANTHER" id="PTHR32440:SF0">
    <property type="entry name" value="PHOSPHATASE DCR2-RELATED"/>
    <property type="match status" value="1"/>
</dbReference>
<proteinExistence type="predicted"/>
<accession>A0A835LVE2</accession>
<dbReference type="AlphaFoldDB" id="A0A835LVE2"/>
<dbReference type="GO" id="GO:0016788">
    <property type="term" value="F:hydrolase activity, acting on ester bonds"/>
    <property type="evidence" value="ECO:0007669"/>
    <property type="project" value="TreeGrafter"/>
</dbReference>
<dbReference type="GO" id="GO:0005737">
    <property type="term" value="C:cytoplasm"/>
    <property type="evidence" value="ECO:0007669"/>
    <property type="project" value="TreeGrafter"/>
</dbReference>
<reference evidence="1 2" key="1">
    <citation type="submission" date="2020-10" db="EMBL/GenBank/DDBJ databases">
        <title>The Coptis chinensis genome and diversification of protoberbering-type alkaloids.</title>
        <authorList>
            <person name="Wang B."/>
            <person name="Shu S."/>
            <person name="Song C."/>
            <person name="Liu Y."/>
        </authorList>
    </citation>
    <scope>NUCLEOTIDE SEQUENCE [LARGE SCALE GENOMIC DNA]</scope>
    <source>
        <strain evidence="1">HL-2020</strain>
        <tissue evidence="1">Leaf</tissue>
    </source>
</reference>
<dbReference type="InterPro" id="IPR029052">
    <property type="entry name" value="Metallo-depent_PP-like"/>
</dbReference>
<comment type="caution">
    <text evidence="1">The sequence shown here is derived from an EMBL/GenBank/DDBJ whole genome shotgun (WGS) entry which is preliminary data.</text>
</comment>
<keyword evidence="2" id="KW-1185">Reference proteome</keyword>
<evidence type="ECO:0000313" key="2">
    <source>
        <dbReference type="Proteomes" id="UP000631114"/>
    </source>
</evidence>
<dbReference type="OrthoDB" id="783096at2759"/>
<dbReference type="SUPFAM" id="SSF56300">
    <property type="entry name" value="Metallo-dependent phosphatases"/>
    <property type="match status" value="1"/>
</dbReference>
<organism evidence="1 2">
    <name type="scientific">Coptis chinensis</name>
    <dbReference type="NCBI Taxonomy" id="261450"/>
    <lineage>
        <taxon>Eukaryota</taxon>
        <taxon>Viridiplantae</taxon>
        <taxon>Streptophyta</taxon>
        <taxon>Embryophyta</taxon>
        <taxon>Tracheophyta</taxon>
        <taxon>Spermatophyta</taxon>
        <taxon>Magnoliopsida</taxon>
        <taxon>Ranunculales</taxon>
        <taxon>Ranunculaceae</taxon>
        <taxon>Coptidoideae</taxon>
        <taxon>Coptis</taxon>
    </lineage>
</organism>
<dbReference type="EMBL" id="JADFTS010000006">
    <property type="protein sequence ID" value="KAF9600896.1"/>
    <property type="molecule type" value="Genomic_DNA"/>
</dbReference>
<dbReference type="PANTHER" id="PTHR32440">
    <property type="entry name" value="PHOSPHATASE DCR2-RELATED-RELATED"/>
    <property type="match status" value="1"/>
</dbReference>
<sequence length="247" mass="27424">MKHVVTMNVGGVEGSRFENKSVLNLYFLDSGDYSTVPSIPGYSWIKPSQQFWFQQTSLNRRFKSTSLFTLKAKLSTAKSYMTKPEAQTGSAPGLVYFHIPLPEFASFDSTNFTGVKQEGISLPSINSGFFTTMLEAGDTKAVFIGHDHVNDLCGKLTGIHLCYAGGFGYHAYGQAGWDRRARVVLATLEKTETKGWGTVKSIRTWKRLDDEHLTTIDPQVLWTKSSAGKLLSVISLSVDHLKDLKEL</sequence>